<dbReference type="InterPro" id="IPR001347">
    <property type="entry name" value="SIS_dom"/>
</dbReference>
<dbReference type="GO" id="GO:0097367">
    <property type="term" value="F:carbohydrate derivative binding"/>
    <property type="evidence" value="ECO:0007669"/>
    <property type="project" value="InterPro"/>
</dbReference>
<dbReference type="Pfam" id="PF13580">
    <property type="entry name" value="SIS_2"/>
    <property type="match status" value="1"/>
</dbReference>
<name>C4K312_HAMD5</name>
<dbReference type="GO" id="GO:0016301">
    <property type="term" value="F:kinase activity"/>
    <property type="evidence" value="ECO:0007669"/>
    <property type="project" value="UniProtKB-KW"/>
</dbReference>
<dbReference type="InterPro" id="IPR050099">
    <property type="entry name" value="SIS_GmhA/DiaA_subfam"/>
</dbReference>
<dbReference type="PROSITE" id="PS51464">
    <property type="entry name" value="SIS"/>
    <property type="match status" value="1"/>
</dbReference>
<dbReference type="GO" id="GO:1901135">
    <property type="term" value="P:carbohydrate derivative metabolic process"/>
    <property type="evidence" value="ECO:0007669"/>
    <property type="project" value="InterPro"/>
</dbReference>
<organism evidence="2 3">
    <name type="scientific">Hamiltonella defensa subsp. Acyrthosiphon pisum (strain 5AT)</name>
    <dbReference type="NCBI Taxonomy" id="572265"/>
    <lineage>
        <taxon>Bacteria</taxon>
        <taxon>Pseudomonadati</taxon>
        <taxon>Pseudomonadota</taxon>
        <taxon>Gammaproteobacteria</taxon>
        <taxon>Enterobacterales</taxon>
        <taxon>Enterobacteriaceae</taxon>
        <taxon>aphid secondary symbionts</taxon>
        <taxon>Candidatus Williamhamiltonella</taxon>
    </lineage>
</organism>
<dbReference type="KEGG" id="hde:HDEF_0185"/>
<dbReference type="PANTHER" id="PTHR30390:SF8">
    <property type="entry name" value="SUGAR ISOMERASE (SIS)"/>
    <property type="match status" value="1"/>
</dbReference>
<dbReference type="AlphaFoldDB" id="C4K312"/>
<dbReference type="SUPFAM" id="SSF55060">
    <property type="entry name" value="GHMP Kinase, C-terminal domain"/>
    <property type="match status" value="1"/>
</dbReference>
<dbReference type="PANTHER" id="PTHR30390">
    <property type="entry name" value="SEDOHEPTULOSE 7-PHOSPHATE ISOMERASE / DNAA INITIATOR-ASSOCIATING FACTOR FOR REPLICATION INITIATION"/>
    <property type="match status" value="1"/>
</dbReference>
<dbReference type="EMBL" id="CP001277">
    <property type="protein sequence ID" value="ACQ66955.1"/>
    <property type="molecule type" value="Genomic_DNA"/>
</dbReference>
<dbReference type="eggNOG" id="COG2605">
    <property type="taxonomic scope" value="Bacteria"/>
</dbReference>
<keyword evidence="2" id="KW-0808">Transferase</keyword>
<accession>C4K312</accession>
<dbReference type="InterPro" id="IPR035461">
    <property type="entry name" value="GmhA/DiaA"/>
</dbReference>
<sequence length="305" mass="33800">MRRMVELAFEIKKELESHSLKNFGAMLDENWRLKSQLANGITDPQIDDWYQKGMTHGAALGGKILGADNGRCILFFAPPETHDRIKKAMNDLQSIKFRFDRNGAQIRFLSTFRRTDIVTDKKNFNISDYLISHANLGKELNLNAFEAGIQLIKEKFFANKKIITCGNGGSASTASHYITDWNKMVNLATGKKFRGLSLCDNMGLITAFGNDLSYEDIFSGQLAAIADEGDLLVAISGSGNSSNILRAVEYANANNIDTLGVVGYDGGKLIHQAKYSVLVPTFDMQLCEDVHLMFGHMVMKALSIL</sequence>
<dbReference type="InterPro" id="IPR036554">
    <property type="entry name" value="GHMP_kinase_C_sf"/>
</dbReference>
<dbReference type="eggNOG" id="COG0279">
    <property type="taxonomic scope" value="Bacteria"/>
</dbReference>
<dbReference type="Pfam" id="PF08544">
    <property type="entry name" value="GHMP_kinases_C"/>
    <property type="match status" value="1"/>
</dbReference>
<dbReference type="GO" id="GO:0016853">
    <property type="term" value="F:isomerase activity"/>
    <property type="evidence" value="ECO:0007669"/>
    <property type="project" value="UniProtKB-KW"/>
</dbReference>
<reference evidence="2 3" key="1">
    <citation type="journal article" date="2009" name="Proc. Natl. Acad. Sci. U.S.A.">
        <title>Hamiltonella defensa, genome evolution of protective bacterial endosymbiont from pathogenic ancestors.</title>
        <authorList>
            <person name="Degnan P.H."/>
            <person name="Yu Y."/>
            <person name="Sisneros N."/>
            <person name="Wing R.A."/>
            <person name="Moran N.A."/>
        </authorList>
    </citation>
    <scope>NUCLEOTIDE SEQUENCE [LARGE SCALE GENOMIC DNA]</scope>
    <source>
        <strain evidence="3">5AT</strain>
    </source>
</reference>
<protein>
    <submittedName>
        <fullName evidence="2">Fusion of GMHP sugar kinase and isomerase</fullName>
    </submittedName>
</protein>
<evidence type="ECO:0000313" key="2">
    <source>
        <dbReference type="EMBL" id="ACQ66955.1"/>
    </source>
</evidence>
<evidence type="ECO:0000313" key="3">
    <source>
        <dbReference type="Proteomes" id="UP000002334"/>
    </source>
</evidence>
<keyword evidence="2" id="KW-0413">Isomerase</keyword>
<evidence type="ECO:0000259" key="1">
    <source>
        <dbReference type="PROSITE" id="PS51464"/>
    </source>
</evidence>
<dbReference type="Gene3D" id="3.30.70.890">
    <property type="entry name" value="GHMP kinase, C-terminal domain"/>
    <property type="match status" value="1"/>
</dbReference>
<dbReference type="GeneID" id="66262048"/>
<gene>
    <name evidence="2" type="ordered locus">HDEF_0185</name>
</gene>
<dbReference type="HOGENOM" id="CLU_911443_0_0_6"/>
<feature type="domain" description="SIS" evidence="1">
    <location>
        <begin position="152"/>
        <end position="305"/>
    </location>
</feature>
<dbReference type="InterPro" id="IPR013750">
    <property type="entry name" value="GHMP_kinase_C_dom"/>
</dbReference>
<dbReference type="InterPro" id="IPR046348">
    <property type="entry name" value="SIS_dom_sf"/>
</dbReference>
<dbReference type="STRING" id="572265.HDEF_0185"/>
<dbReference type="Proteomes" id="UP000002334">
    <property type="component" value="Chromosome"/>
</dbReference>
<dbReference type="CDD" id="cd05006">
    <property type="entry name" value="SIS_GmhA"/>
    <property type="match status" value="1"/>
</dbReference>
<dbReference type="RefSeq" id="WP_012737920.1">
    <property type="nucleotide sequence ID" value="NC_012751.1"/>
</dbReference>
<dbReference type="Gene3D" id="3.40.50.10490">
    <property type="entry name" value="Glucose-6-phosphate isomerase like protein, domain 1"/>
    <property type="match status" value="1"/>
</dbReference>
<keyword evidence="2" id="KW-0418">Kinase</keyword>
<keyword evidence="3" id="KW-1185">Reference proteome</keyword>
<dbReference type="SUPFAM" id="SSF53697">
    <property type="entry name" value="SIS domain"/>
    <property type="match status" value="1"/>
</dbReference>
<proteinExistence type="predicted"/>